<sequence>MFEISNEKLARHRERMLSAPRDLERWDLSAPAPDWADAGPAHAELFTRYRPDLHEMTAEAVGLWTASIDARAEMTGDREEAYREQWTAFPAGPASHPPMVALIRRYWLACDALNHQLPESQRVAPECFMLAWLNQFSPRQPRDLEALRVVACMPCWPMGLDDQGNWI</sequence>
<proteinExistence type="predicted"/>
<reference evidence="1 2" key="1">
    <citation type="submission" date="2017-09" db="EMBL/GenBank/DDBJ databases">
        <authorList>
            <person name="Varghese N."/>
            <person name="Submissions S."/>
        </authorList>
    </citation>
    <scope>NUCLEOTIDE SEQUENCE [LARGE SCALE GENOMIC DNA]</scope>
    <source>
        <strain evidence="1 2">OK806</strain>
    </source>
</reference>
<name>A0A7Z7I300_9BURK</name>
<keyword evidence="2" id="KW-1185">Reference proteome</keyword>
<evidence type="ECO:0000313" key="1">
    <source>
        <dbReference type="EMBL" id="SOE54337.1"/>
    </source>
</evidence>
<dbReference type="Proteomes" id="UP000219522">
    <property type="component" value="Unassembled WGS sequence"/>
</dbReference>
<dbReference type="RefSeq" id="WP_062643249.1">
    <property type="nucleotide sequence ID" value="NZ_FCOG02000186.1"/>
</dbReference>
<evidence type="ECO:0000313" key="2">
    <source>
        <dbReference type="Proteomes" id="UP000219522"/>
    </source>
</evidence>
<dbReference type="EMBL" id="OCSU01000001">
    <property type="protein sequence ID" value="SOE54337.1"/>
    <property type="molecule type" value="Genomic_DNA"/>
</dbReference>
<accession>A0A7Z7I300</accession>
<gene>
    <name evidence="1" type="ORF">SAMN05446927_0806</name>
</gene>
<dbReference type="OrthoDB" id="9134390at2"/>
<dbReference type="AlphaFoldDB" id="A0A7Z7I300"/>
<organism evidence="1 2">
    <name type="scientific">Caballeronia arationis</name>
    <dbReference type="NCBI Taxonomy" id="1777142"/>
    <lineage>
        <taxon>Bacteria</taxon>
        <taxon>Pseudomonadati</taxon>
        <taxon>Pseudomonadota</taxon>
        <taxon>Betaproteobacteria</taxon>
        <taxon>Burkholderiales</taxon>
        <taxon>Burkholderiaceae</taxon>
        <taxon>Caballeronia</taxon>
    </lineage>
</organism>
<protein>
    <submittedName>
        <fullName evidence="1">Uncharacterized protein</fullName>
    </submittedName>
</protein>
<comment type="caution">
    <text evidence="1">The sequence shown here is derived from an EMBL/GenBank/DDBJ whole genome shotgun (WGS) entry which is preliminary data.</text>
</comment>